<feature type="coiled-coil region" evidence="16">
    <location>
        <begin position="684"/>
        <end position="719"/>
    </location>
</feature>
<evidence type="ECO:0000256" key="2">
    <source>
        <dbReference type="ARBA" id="ARBA00004141"/>
    </source>
</evidence>
<feature type="transmembrane region" description="Helical" evidence="18">
    <location>
        <begin position="183"/>
        <end position="205"/>
    </location>
</feature>
<evidence type="ECO:0000256" key="9">
    <source>
        <dbReference type="ARBA" id="ARBA00044637"/>
    </source>
</evidence>
<comment type="caution">
    <text evidence="20">The sequence shown here is derived from an EMBL/GenBank/DDBJ whole genome shotgun (WGS) entry which is preliminary data.</text>
</comment>
<dbReference type="InterPro" id="IPR003663">
    <property type="entry name" value="Sugar/inositol_transpt"/>
</dbReference>
<comment type="catalytic activity">
    <reaction evidence="12">
        <text>D-mannose(out) = D-mannose(in)</text>
        <dbReference type="Rhea" id="RHEA:78391"/>
        <dbReference type="ChEBI" id="CHEBI:4208"/>
    </reaction>
    <physiologicalReaction direction="left-to-right" evidence="12">
        <dbReference type="Rhea" id="RHEA:78392"/>
    </physiologicalReaction>
</comment>
<feature type="coiled-coil region" evidence="16">
    <location>
        <begin position="631"/>
        <end position="658"/>
    </location>
</feature>
<dbReference type="InterPro" id="IPR012929">
    <property type="entry name" value="Nucleoprot-TPR/MLP1-2_dom"/>
</dbReference>
<evidence type="ECO:0000256" key="14">
    <source>
        <dbReference type="ARBA" id="ARBA00044710"/>
    </source>
</evidence>
<dbReference type="PROSITE" id="PS50850">
    <property type="entry name" value="MFS"/>
    <property type="match status" value="1"/>
</dbReference>
<comment type="catalytic activity">
    <reaction evidence="10">
        <text>D-glucose(out) = D-glucose(in)</text>
        <dbReference type="Rhea" id="RHEA:60376"/>
        <dbReference type="ChEBI" id="CHEBI:4167"/>
    </reaction>
    <physiologicalReaction direction="left-to-right" evidence="10">
        <dbReference type="Rhea" id="RHEA:60377"/>
    </physiologicalReaction>
</comment>
<dbReference type="PANTHER" id="PTHR18898:SF2">
    <property type="entry name" value="NUCLEOPROTEIN TPR"/>
    <property type="match status" value="1"/>
</dbReference>
<comment type="catalytic activity">
    <reaction evidence="11">
        <text>D-xylose(out) = D-xylose(in)</text>
        <dbReference type="Rhea" id="RHEA:78427"/>
        <dbReference type="ChEBI" id="CHEBI:53455"/>
    </reaction>
    <physiologicalReaction direction="left-to-right" evidence="11">
        <dbReference type="Rhea" id="RHEA:78428"/>
    </physiologicalReaction>
</comment>
<dbReference type="Pfam" id="PF00083">
    <property type="entry name" value="Sugar_tr"/>
    <property type="match status" value="1"/>
</dbReference>
<dbReference type="Gene3D" id="1.20.1250.20">
    <property type="entry name" value="MFS general substrate transporter like domains"/>
    <property type="match status" value="1"/>
</dbReference>
<feature type="compositionally biased region" description="Low complexity" evidence="17">
    <location>
        <begin position="2105"/>
        <end position="2118"/>
    </location>
</feature>
<evidence type="ECO:0000256" key="15">
    <source>
        <dbReference type="ARBA" id="ARBA00044780"/>
    </source>
</evidence>
<evidence type="ECO:0000256" key="4">
    <source>
        <dbReference type="ARBA" id="ARBA00022692"/>
    </source>
</evidence>
<feature type="coiled-coil region" evidence="16">
    <location>
        <begin position="1763"/>
        <end position="1818"/>
    </location>
</feature>
<dbReference type="GO" id="GO:0022857">
    <property type="term" value="F:transmembrane transporter activity"/>
    <property type="evidence" value="ECO:0007669"/>
    <property type="project" value="InterPro"/>
</dbReference>
<dbReference type="EMBL" id="JPWV03000439">
    <property type="protein sequence ID" value="KAG2511050.1"/>
    <property type="molecule type" value="Genomic_DNA"/>
</dbReference>
<comment type="catalytic activity">
    <reaction evidence="9">
        <text>D-galactose(in) = D-galactose(out)</text>
        <dbReference type="Rhea" id="RHEA:34915"/>
        <dbReference type="ChEBI" id="CHEBI:4139"/>
    </reaction>
    <physiologicalReaction direction="right-to-left" evidence="9">
        <dbReference type="Rhea" id="RHEA:34917"/>
    </physiologicalReaction>
</comment>
<dbReference type="GO" id="GO:0006406">
    <property type="term" value="P:mRNA export from nucleus"/>
    <property type="evidence" value="ECO:0007669"/>
    <property type="project" value="TreeGrafter"/>
</dbReference>
<organism evidence="20 21">
    <name type="scientific">Phytophthora kernoviae</name>
    <dbReference type="NCBI Taxonomy" id="325452"/>
    <lineage>
        <taxon>Eukaryota</taxon>
        <taxon>Sar</taxon>
        <taxon>Stramenopiles</taxon>
        <taxon>Oomycota</taxon>
        <taxon>Peronosporomycetes</taxon>
        <taxon>Peronosporales</taxon>
        <taxon>Peronosporaceae</taxon>
        <taxon>Phytophthora</taxon>
    </lineage>
</organism>
<evidence type="ECO:0000313" key="20">
    <source>
        <dbReference type="EMBL" id="KAG2511050.1"/>
    </source>
</evidence>
<dbReference type="GO" id="GO:0017056">
    <property type="term" value="F:structural constituent of nuclear pore"/>
    <property type="evidence" value="ECO:0007669"/>
    <property type="project" value="TreeGrafter"/>
</dbReference>
<sequence length="2503" mass="275849">MPPSPNVNHETGYAIALSPATDHVREPALNIEQRAIGARWIVYTSVGISMLEAFHYGWSSHQINLHKFHNVEDCAARPIAEDTCIMFPGHTKTTWTLLTNAWLVGGMVGSFMSSYPSNKYGRRMTLRMNTIIMVLASVIQVLAPTAAWFGIGRFVAGIANGVAMAVVNTFLSEISTPHNRHALGTNTHLAATLGILGVATTFWYWNTTSGFRWIAGIPIVLAAGYLVTSYFFMVESPVWLVARGRDDEAEKEIARLYGKENVDAIMSWIQARDSRSKLPSMVSDGEMVQVESESPWTILFNPKFRKQLGVALGLTCINQLVGINAVFWYSSSILTNAGIADARLGVVIIDILNVVPVPIAAYATQFLPKRAMLLWGIFIMALCCIGMTLSMVYGVGWLSVTMLGMYVVGYDVSIGPLLWPMIAELFPDSARGAAVGICVFLKWVCALIIGIAFPYVQEAITDYSFMPFLGTTLMSIVFIYFMVPETSDLTIAEIQNGFRGDQNLQSVKTAVQANAGHLDLSHGHSISYTRDTTTDRKPRRVLSHHSDHRWKASSMAMPMDEYMIHVGFSEWNPLRVLPSMASGGDEAAAAASSINQEQLLHELESKYLSLKSDFSLAESERQTLAVGKKAAVEEAERVVKLNTEREEETRQLKQQLLQVTTEKDALTFKLQTVTSLAERRLTEVEELQTTVREHKKLLVEAQRHEMQALEKAAKQEAQVAPLTHALTRAKKEAEIAHQHSQWLETQVSEKTKTIQELRLDLAKHTHDLEEMKVRSTEELTSAKRQLESARLANKKMDSALIKSKEALKELQAAKVHDEEALQNELSAQRRLAALYQESANDSSARVTELQSVCDSLRKSLAESKQALARETERTKEQVEHLFREQAEASEARIQALQEDLQNAEQKVAELEKKKIFSLQTASAVAELSSAAGEAHLAAHGLTPKQMYDHIVELEETLQSERNEKDKLQLYMDRIVKEVQEKAPVLMGLRLDHERTVASHTQLSERLDHCMQELAKSKSNEQLSLKEKNAFEKKCESLAQSVDDLSRQVQHLLFRSQEQQPGGGGRFAAGDENLVVFKDVEELQMRNQQLLTVIRELTEMNHNKVGKVNNGINDVGSADSSAHLIITGDSDEELDQIGASSAIKKRLALSRKEIQELHVEREQEREMITAIVKQRDMYRVLLAQSDTKFLDSGAAAGIVGTKEIVAPSERVQNRRGSLDIIESRKLREVQIEFEDYKKEKQANLKMLQENLDQERSKSSEARLTKMQAQVEATCNKERYEASEERCANAETELVRLRSKADQLSSLILQHQQMIANTEAKLETATSRLQSLAVEKDAASRETDFLRKNEEKIQQELTTLRLDNTNLLKLMESTRRMESGREERDRREVESLTKKVTTLETKLQDAYEKFDVKEVTSGAQVLAAEREKQAALTELSKLKEVHAQVKERLARLEEQKTGLESKATLLEKETTHLREQLRKGTSAAATERVASLEVQLRDAQREVQASLLSRKTLTEGMTKYKALAEVSEKNLAELSSASEKWKQSEAEKVQALEKTRGTLSNELVKARAQLKEHISENSSLREEIDGAEQRHKHIAHETIEKQKMLQLQADSAVQQMNSVREEMERLKHDLDSTQENYERELQLHAAEVAKSSASRKEMEEIRKAMRSREADIATLNAKVLSIENESHVKLETLQKRFDEAIEAKNAVAEQNKLLHSQLERAAAQVRRAHEQDMLKVVGSNQQDAGEGAAATDKHDKEIDDLRSVVAYLRRESEIAESKLELAQQEMQRGKAQIFSLESTIERLRGEIKSLSDAAAAAGKQAATMSADDEKRVAQLEQLSLLRESNATLRDENQKNLAKLKEEASKVRSVEAKLVPLQNADASLKTQVASMKQEIVTLNDANRRWKQRVDQLVEKYQQIDPAEHDKVIAEKEALSKDLMELKAEQSTLKAELETLRSSGGKELEEEKKKVENWSKQYERIKGFAKNWKNKAESLTKQLAEKNQETEERSSAVTTLEAKLSSVQAQINAVSAEKAALETKLAACEASKQEDATAASGATTSWEKERQTLKAQLELETKKSMQLKEFNARLMAGLKSLKKENSELKDHASVAPQPAVAQVKTPVPSPPPSPLEAPPATTTSTTPSTKPVATPAPLFSSPKLVAKSEPAAQQSTVAVSEEKSVEPNTGSVALAATPATPPLPSPPVRDAITTTATTTAVNITTVPTPSTPATTEIISKPVVPVISHATSTPVPTPSPAPPATTTQQKEPDSNDGSDSATLTAEEKLRLFALRSIKKQVGGAARFTPTKASAPHAEATETKPATENETNVKGTVTNTAPFKSGGGTSGFGAFGSGGPSGLVFGKPGISLPVPSPPSPGSSLPSHAGEGAIAVTPEAQRRSQRLARFAAGGDATAASPTLSAAPTTVATTLTKRPLSGSSDGAPSVQKVAKTSEDQTTKSTMVTTTITTIAPPAASGGVAAESEGKQEEDTPPAEANTDAPDNSQQTPSAQ</sequence>
<feature type="region of interest" description="Disordered" evidence="17">
    <location>
        <begin position="2358"/>
        <end position="2381"/>
    </location>
</feature>
<dbReference type="Gene3D" id="1.10.287.1490">
    <property type="match status" value="1"/>
</dbReference>
<feature type="transmembrane region" description="Helical" evidence="18">
    <location>
        <begin position="433"/>
        <end position="456"/>
    </location>
</feature>
<comment type="subcellular location">
    <subcellularLocation>
        <location evidence="2">Membrane</location>
        <topology evidence="2">Multi-pass membrane protein</topology>
    </subcellularLocation>
    <subcellularLocation>
        <location evidence="1">Nucleus</location>
    </subcellularLocation>
</comment>
<feature type="domain" description="Major facilitator superfamily (MFS) profile" evidence="19">
    <location>
        <begin position="45"/>
        <end position="487"/>
    </location>
</feature>
<feature type="transmembrane region" description="Helical" evidence="18">
    <location>
        <begin position="308"/>
        <end position="330"/>
    </location>
</feature>
<feature type="transmembrane region" description="Helical" evidence="18">
    <location>
        <begin position="342"/>
        <end position="361"/>
    </location>
</feature>
<dbReference type="PANTHER" id="PTHR18898">
    <property type="entry name" value="NUCLEOPROTEIN TPR-RELATED"/>
    <property type="match status" value="1"/>
</dbReference>
<evidence type="ECO:0000256" key="18">
    <source>
        <dbReference type="SAM" id="Phobius"/>
    </source>
</evidence>
<dbReference type="Proteomes" id="UP000785171">
    <property type="component" value="Unassembled WGS sequence"/>
</dbReference>
<evidence type="ECO:0000256" key="5">
    <source>
        <dbReference type="ARBA" id="ARBA00022989"/>
    </source>
</evidence>
<feature type="compositionally biased region" description="Low complexity" evidence="17">
    <location>
        <begin position="2130"/>
        <end position="2149"/>
    </location>
</feature>
<evidence type="ECO:0000259" key="19">
    <source>
        <dbReference type="PROSITE" id="PS50850"/>
    </source>
</evidence>
<dbReference type="GO" id="GO:0005643">
    <property type="term" value="C:nuclear pore"/>
    <property type="evidence" value="ECO:0007669"/>
    <property type="project" value="TreeGrafter"/>
</dbReference>
<evidence type="ECO:0000256" key="3">
    <source>
        <dbReference type="ARBA" id="ARBA00011738"/>
    </source>
</evidence>
<dbReference type="GO" id="GO:0016020">
    <property type="term" value="C:membrane"/>
    <property type="evidence" value="ECO:0007669"/>
    <property type="project" value="UniProtKB-SubCell"/>
</dbReference>
<feature type="coiled-coil region" evidence="16">
    <location>
        <begin position="1547"/>
        <end position="1729"/>
    </location>
</feature>
<keyword evidence="6 16" id="KW-0175">Coiled coil</keyword>
<keyword evidence="5 18" id="KW-1133">Transmembrane helix</keyword>
<dbReference type="InterPro" id="IPR020846">
    <property type="entry name" value="MFS_dom"/>
</dbReference>
<evidence type="ECO:0000313" key="21">
    <source>
        <dbReference type="Proteomes" id="UP000785171"/>
    </source>
</evidence>
<comment type="catalytic activity">
    <reaction evidence="14">
        <text>D-fructose(out) = D-fructose(in)</text>
        <dbReference type="Rhea" id="RHEA:60372"/>
        <dbReference type="ChEBI" id="CHEBI:37721"/>
    </reaction>
    <physiologicalReaction direction="left-to-right" evidence="14">
        <dbReference type="Rhea" id="RHEA:60373"/>
    </physiologicalReaction>
</comment>
<feature type="coiled-coil region" evidence="16">
    <location>
        <begin position="853"/>
        <end position="920"/>
    </location>
</feature>
<feature type="region of interest" description="Disordered" evidence="17">
    <location>
        <begin position="2399"/>
        <end position="2503"/>
    </location>
</feature>
<evidence type="ECO:0000256" key="10">
    <source>
        <dbReference type="ARBA" id="ARBA00044648"/>
    </source>
</evidence>
<evidence type="ECO:0000256" key="12">
    <source>
        <dbReference type="ARBA" id="ARBA00044662"/>
    </source>
</evidence>
<comment type="subunit">
    <text evidence="3">Homodimer.</text>
</comment>
<feature type="compositionally biased region" description="Polar residues" evidence="17">
    <location>
        <begin position="2318"/>
        <end position="2332"/>
    </location>
</feature>
<feature type="transmembrane region" description="Helical" evidence="18">
    <location>
        <begin position="373"/>
        <end position="395"/>
    </location>
</feature>
<feature type="transmembrane region" description="Helical" evidence="18">
    <location>
        <begin position="463"/>
        <end position="483"/>
    </location>
</feature>
<feature type="region of interest" description="Disordered" evidence="17">
    <location>
        <begin position="2095"/>
        <end position="2202"/>
    </location>
</feature>
<evidence type="ECO:0000256" key="1">
    <source>
        <dbReference type="ARBA" id="ARBA00004123"/>
    </source>
</evidence>
<dbReference type="GO" id="GO:0006606">
    <property type="term" value="P:protein import into nucleus"/>
    <property type="evidence" value="ECO:0007669"/>
    <property type="project" value="InterPro"/>
</dbReference>
<dbReference type="Pfam" id="PF07926">
    <property type="entry name" value="TPR_MLP1_2"/>
    <property type="match status" value="1"/>
</dbReference>
<feature type="transmembrane region" description="Helical" evidence="18">
    <location>
        <begin position="95"/>
        <end position="116"/>
    </location>
</feature>
<dbReference type="InterPro" id="IPR005828">
    <property type="entry name" value="MFS_sugar_transport-like"/>
</dbReference>
<dbReference type="InterPro" id="IPR036259">
    <property type="entry name" value="MFS_trans_sf"/>
</dbReference>
<accession>A0A8T0LPL9</accession>
<keyword evidence="7 18" id="KW-0472">Membrane</keyword>
<evidence type="ECO:0000256" key="8">
    <source>
        <dbReference type="ARBA" id="ARBA00023242"/>
    </source>
</evidence>
<dbReference type="PRINTS" id="PR00171">
    <property type="entry name" value="SUGRTRNSPORT"/>
</dbReference>
<feature type="compositionally biased region" description="Gly residues" evidence="17">
    <location>
        <begin position="2335"/>
        <end position="2346"/>
    </location>
</feature>
<feature type="coiled-coil region" evidence="16">
    <location>
        <begin position="1236"/>
        <end position="1354"/>
    </location>
</feature>
<comment type="catalytic activity">
    <reaction evidence="13">
        <text>D-glucosamine(out) = D-glucosamine(in)</text>
        <dbReference type="Rhea" id="RHEA:78423"/>
        <dbReference type="ChEBI" id="CHEBI:58723"/>
    </reaction>
    <physiologicalReaction direction="left-to-right" evidence="13">
        <dbReference type="Rhea" id="RHEA:78424"/>
    </physiologicalReaction>
</comment>
<feature type="coiled-coil region" evidence="16">
    <location>
        <begin position="1847"/>
        <end position="1955"/>
    </location>
</feature>
<evidence type="ECO:0000256" key="17">
    <source>
        <dbReference type="SAM" id="MobiDB-lite"/>
    </source>
</evidence>
<gene>
    <name evidence="20" type="ORF">JM16_008266</name>
</gene>
<feature type="compositionally biased region" description="Polar residues" evidence="17">
    <location>
        <begin position="2492"/>
        <end position="2503"/>
    </location>
</feature>
<evidence type="ECO:0000256" key="6">
    <source>
        <dbReference type="ARBA" id="ARBA00023054"/>
    </source>
</evidence>
<name>A0A8T0LPL9_9STRA</name>
<evidence type="ECO:0000256" key="7">
    <source>
        <dbReference type="ARBA" id="ARBA00023136"/>
    </source>
</evidence>
<dbReference type="SUPFAM" id="SSF103473">
    <property type="entry name" value="MFS general substrate transporter"/>
    <property type="match status" value="1"/>
</dbReference>
<proteinExistence type="predicted"/>
<feature type="coiled-coil region" evidence="16">
    <location>
        <begin position="1981"/>
        <end position="2043"/>
    </location>
</feature>
<feature type="compositionally biased region" description="Low complexity" evidence="17">
    <location>
        <begin position="2450"/>
        <end position="2474"/>
    </location>
</feature>
<evidence type="ECO:0000256" key="11">
    <source>
        <dbReference type="ARBA" id="ARBA00044656"/>
    </source>
</evidence>
<dbReference type="InterPro" id="IPR005829">
    <property type="entry name" value="Sugar_transporter_CS"/>
</dbReference>
<evidence type="ECO:0000256" key="16">
    <source>
        <dbReference type="SAM" id="Coils"/>
    </source>
</evidence>
<dbReference type="InterPro" id="IPR057974">
    <property type="entry name" value="NUA/TPR/MLP1-2-like_dom"/>
</dbReference>
<feature type="region of interest" description="Disordered" evidence="17">
    <location>
        <begin position="2236"/>
        <end position="2275"/>
    </location>
</feature>
<feature type="transmembrane region" description="Helical" evidence="18">
    <location>
        <begin position="128"/>
        <end position="148"/>
    </location>
</feature>
<feature type="compositionally biased region" description="Basic and acidic residues" evidence="17">
    <location>
        <begin position="2095"/>
        <end position="2104"/>
    </location>
</feature>
<evidence type="ECO:0000256" key="13">
    <source>
        <dbReference type="ARBA" id="ARBA00044668"/>
    </source>
</evidence>
<protein>
    <recommendedName>
        <fullName evidence="15">Hexose transporter 1</fullName>
    </recommendedName>
</protein>
<feature type="compositionally biased region" description="Pro residues" evidence="17">
    <location>
        <begin position="2119"/>
        <end position="2129"/>
    </location>
</feature>
<reference evidence="20" key="2">
    <citation type="submission" date="2020-06" db="EMBL/GenBank/DDBJ databases">
        <authorList>
            <person name="Studholme D.J."/>
        </authorList>
    </citation>
    <scope>NUCLEOTIDE SEQUENCE</scope>
    <source>
        <strain evidence="20">NZFS 2646</strain>
    </source>
</reference>
<dbReference type="Pfam" id="PF25785">
    <property type="entry name" value="TPR"/>
    <property type="match status" value="1"/>
</dbReference>
<feature type="compositionally biased region" description="Low complexity" evidence="17">
    <location>
        <begin position="2399"/>
        <end position="2424"/>
    </location>
</feature>
<keyword evidence="4 18" id="KW-0812">Transmembrane</keyword>
<reference evidence="20" key="1">
    <citation type="journal article" date="2015" name="Genom Data">
        <title>Genome sequences of six Phytophthora species associated with forests in New Zealand.</title>
        <authorList>
            <person name="Studholme D.J."/>
            <person name="McDougal R.L."/>
            <person name="Sambles C."/>
            <person name="Hansen E."/>
            <person name="Hardy G."/>
            <person name="Grant M."/>
            <person name="Ganley R.J."/>
            <person name="Williams N.M."/>
        </authorList>
    </citation>
    <scope>NUCLEOTIDE SEQUENCE</scope>
    <source>
        <strain evidence="20">NZFS 2646</strain>
    </source>
</reference>
<feature type="transmembrane region" description="Helical" evidence="18">
    <location>
        <begin position="211"/>
        <end position="233"/>
    </location>
</feature>
<keyword evidence="8" id="KW-0539">Nucleus</keyword>
<dbReference type="PROSITE" id="PS00217">
    <property type="entry name" value="SUGAR_TRANSPORT_2"/>
    <property type="match status" value="1"/>
</dbReference>
<feature type="region of interest" description="Disordered" evidence="17">
    <location>
        <begin position="2291"/>
        <end position="2346"/>
    </location>
</feature>
<feature type="coiled-coil region" evidence="16">
    <location>
        <begin position="1380"/>
        <end position="1500"/>
    </location>
</feature>